<dbReference type="PANTHER" id="PTHR10145:SF6">
    <property type="entry name" value="TRANSCRIPTION ELONGATION FACTOR SPT6"/>
    <property type="match status" value="1"/>
</dbReference>
<evidence type="ECO:0000313" key="10">
    <source>
        <dbReference type="Proteomes" id="UP000278143"/>
    </source>
</evidence>
<gene>
    <name evidence="9" type="ORF">SYNPS1DRAFT_9447</name>
</gene>
<dbReference type="InterPro" id="IPR055179">
    <property type="entry name" value="Tex-like_central_region"/>
</dbReference>
<dbReference type="InterPro" id="IPR023323">
    <property type="entry name" value="Tex-like_dom_sf"/>
</dbReference>
<evidence type="ECO:0000256" key="3">
    <source>
        <dbReference type="ARBA" id="ARBA00022999"/>
    </source>
</evidence>
<keyword evidence="5" id="KW-0539">Nucleus</keyword>
<dbReference type="InterPro" id="IPR032706">
    <property type="entry name" value="Spt6_HHH"/>
</dbReference>
<dbReference type="EMBL" id="KZ990564">
    <property type="protein sequence ID" value="RKP23938.1"/>
    <property type="molecule type" value="Genomic_DNA"/>
</dbReference>
<dbReference type="InterPro" id="IPR042066">
    <property type="entry name" value="Spt6_death-like"/>
</dbReference>
<dbReference type="InterPro" id="IPR023319">
    <property type="entry name" value="Tex-like_HTH_dom_sf"/>
</dbReference>
<dbReference type="GO" id="GO:0031491">
    <property type="term" value="F:nucleosome binding"/>
    <property type="evidence" value="ECO:0007669"/>
    <property type="project" value="TreeGrafter"/>
</dbReference>
<feature type="domain" description="Transcription elongation factor Spt6 helix-hairpin-helix motif" evidence="6">
    <location>
        <begin position="429"/>
        <end position="528"/>
    </location>
</feature>
<sequence length="654" mass="75697">METSEDVFDMLDYVRAWHGRELAEKRSGGAETASKLKQRATSGNVWERAKGTSIMRLVDELSITSRQFADNYEDGAKRHHADDPAEDPLTVAQRYTCPAFPQGEFALKAAKEILARQIAVDPTVRHSLRRRFEHDAIVNVHPTDKGRIAIDETHAWYPFKYLRGKLLRRFEDAQFLEILQAEHDQMVSVEIILPDAERHMNHCTQLFMSDNVSETADKWNQLRREILDHTFNKLLLPAMAKWARDWLRGRAEDYIVHEVHHALNQKFDCAPKWIKDARGREDRLARVLAVSWGHGDIKRDPIHMAFVDERGRLMASTTFADLRQDEYQREFMDLCAEHKPDLVLVAGFNVSSRRLKDQVFQLVNDFHQSGRMPEAAVAFANDDTARLYMESPRAKQEFPDLYPLTRYCIAVARHSQRPIEEYCALDDSDLMALPWHPKQHLLPKDKLKDAIERGLCKAVNKVGVDLIRAIESPAQARMLSYVCGLGPRKVHHLIKRIEAMGITKRSDLLMQRILTKTIFINCAGYLRIVPSRDILDTTRIHPSHYDLARKMAADALDVDDPHDEYGQPSEHVREMISSRQTYRLDELMLEEYAKELERVTGEPLYRMLIDISQEIKQPFRELRRPWHEPPLEEVFERLTGETPQSLHAGVIVMV</sequence>
<dbReference type="Pfam" id="PF14635">
    <property type="entry name" value="HHH_7"/>
    <property type="match status" value="1"/>
</dbReference>
<name>A0A4P9YVT2_9FUNG</name>
<dbReference type="Gene3D" id="1.10.10.650">
    <property type="entry name" value="RuvA domain 2-like"/>
    <property type="match status" value="1"/>
</dbReference>
<dbReference type="AlphaFoldDB" id="A0A4P9YVT2"/>
<dbReference type="PANTHER" id="PTHR10145">
    <property type="entry name" value="TRANSCRIPTION ELONGATION FACTOR SPT6"/>
    <property type="match status" value="1"/>
</dbReference>
<comment type="similarity">
    <text evidence="2">Belongs to the SPT6 family.</text>
</comment>
<dbReference type="InterPro" id="IPR017072">
    <property type="entry name" value="TF_Spt6"/>
</dbReference>
<dbReference type="Gene3D" id="3.30.420.140">
    <property type="entry name" value="YqgF/RNase H-like domain"/>
    <property type="match status" value="1"/>
</dbReference>
<evidence type="ECO:0000256" key="4">
    <source>
        <dbReference type="ARBA" id="ARBA00023163"/>
    </source>
</evidence>
<evidence type="ECO:0000259" key="7">
    <source>
        <dbReference type="Pfam" id="PF14639"/>
    </source>
</evidence>
<proteinExistence type="inferred from homology"/>
<dbReference type="InterPro" id="IPR010994">
    <property type="entry name" value="RuvA_2-like"/>
</dbReference>
<dbReference type="Gene3D" id="1.10.150.850">
    <property type="entry name" value="Spt6, helix-hairpin-helix domain"/>
    <property type="match status" value="1"/>
</dbReference>
<comment type="subcellular location">
    <subcellularLocation>
        <location evidence="1">Nucleus</location>
    </subcellularLocation>
</comment>
<feature type="non-terminal residue" evidence="9">
    <location>
        <position position="654"/>
    </location>
</feature>
<keyword evidence="4" id="KW-0804">Transcription</keyword>
<dbReference type="Proteomes" id="UP000278143">
    <property type="component" value="Unassembled WGS sequence"/>
</dbReference>
<dbReference type="GO" id="GO:0042393">
    <property type="term" value="F:histone binding"/>
    <property type="evidence" value="ECO:0007669"/>
    <property type="project" value="TreeGrafter"/>
</dbReference>
<dbReference type="OrthoDB" id="995477at2759"/>
<dbReference type="SUPFAM" id="SSF158832">
    <property type="entry name" value="Tex N-terminal region-like"/>
    <property type="match status" value="1"/>
</dbReference>
<dbReference type="SUPFAM" id="SSF47781">
    <property type="entry name" value="RuvA domain 2-like"/>
    <property type="match status" value="1"/>
</dbReference>
<evidence type="ECO:0000259" key="6">
    <source>
        <dbReference type="Pfam" id="PF14635"/>
    </source>
</evidence>
<dbReference type="Gene3D" id="1.10.10.2740">
    <property type="entry name" value="Spt6, Death-like domain"/>
    <property type="match status" value="1"/>
</dbReference>
<dbReference type="GO" id="GO:0008023">
    <property type="term" value="C:transcription elongation factor complex"/>
    <property type="evidence" value="ECO:0007669"/>
    <property type="project" value="TreeGrafter"/>
</dbReference>
<dbReference type="SUPFAM" id="SSF53098">
    <property type="entry name" value="Ribonuclease H-like"/>
    <property type="match status" value="1"/>
</dbReference>
<dbReference type="FunFam" id="1.10.10.2740:FF:000002">
    <property type="entry name" value="Transcription elongation factor Spt6"/>
    <property type="match status" value="1"/>
</dbReference>
<evidence type="ECO:0000259" key="8">
    <source>
        <dbReference type="Pfam" id="PF22706"/>
    </source>
</evidence>
<dbReference type="InterPro" id="IPR012337">
    <property type="entry name" value="RNaseH-like_sf"/>
</dbReference>
<accession>A0A4P9YVT2</accession>
<keyword evidence="10" id="KW-1185">Reference proteome</keyword>
<dbReference type="Pfam" id="PF22706">
    <property type="entry name" value="Tex_central_region"/>
    <property type="match status" value="1"/>
</dbReference>
<keyword evidence="3" id="KW-0727">SH2 domain</keyword>
<reference evidence="10" key="1">
    <citation type="journal article" date="2018" name="Nat. Microbiol.">
        <title>Leveraging single-cell genomics to expand the fungal tree of life.</title>
        <authorList>
            <person name="Ahrendt S.R."/>
            <person name="Quandt C.A."/>
            <person name="Ciobanu D."/>
            <person name="Clum A."/>
            <person name="Salamov A."/>
            <person name="Andreopoulos B."/>
            <person name="Cheng J.F."/>
            <person name="Woyke T."/>
            <person name="Pelin A."/>
            <person name="Henrissat B."/>
            <person name="Reynolds N.K."/>
            <person name="Benny G.L."/>
            <person name="Smith M.E."/>
            <person name="James T.Y."/>
            <person name="Grigoriev I.V."/>
        </authorList>
    </citation>
    <scope>NUCLEOTIDE SEQUENCE [LARGE SCALE GENOMIC DNA]</scope>
    <source>
        <strain evidence="10">Benny S71-1</strain>
    </source>
</reference>
<evidence type="ECO:0000313" key="9">
    <source>
        <dbReference type="EMBL" id="RKP23938.1"/>
    </source>
</evidence>
<organism evidence="9 10">
    <name type="scientific">Syncephalis pseudoplumigaleata</name>
    <dbReference type="NCBI Taxonomy" id="1712513"/>
    <lineage>
        <taxon>Eukaryota</taxon>
        <taxon>Fungi</taxon>
        <taxon>Fungi incertae sedis</taxon>
        <taxon>Zoopagomycota</taxon>
        <taxon>Zoopagomycotina</taxon>
        <taxon>Zoopagomycetes</taxon>
        <taxon>Zoopagales</taxon>
        <taxon>Piptocephalidaceae</taxon>
        <taxon>Syncephalis</taxon>
    </lineage>
</organism>
<feature type="domain" description="Tex-like central region" evidence="8">
    <location>
        <begin position="83"/>
        <end position="256"/>
    </location>
</feature>
<protein>
    <submittedName>
        <fullName evidence="9">Death-like domain of SPT6-domain-containing protein</fullName>
    </submittedName>
</protein>
<dbReference type="Gene3D" id="1.10.3500.10">
    <property type="entry name" value="Tex N-terminal region-like"/>
    <property type="match status" value="1"/>
</dbReference>
<dbReference type="InterPro" id="IPR028231">
    <property type="entry name" value="Spt6_YqgF"/>
</dbReference>
<evidence type="ECO:0000256" key="5">
    <source>
        <dbReference type="ARBA" id="ARBA00023242"/>
    </source>
</evidence>
<dbReference type="InterPro" id="IPR037027">
    <property type="entry name" value="YqgF/RNaseH-like_dom_sf"/>
</dbReference>
<feature type="domain" description="Transcription elongation factor Spt6 YqgF" evidence="7">
    <location>
        <begin position="284"/>
        <end position="425"/>
    </location>
</feature>
<evidence type="ECO:0000256" key="2">
    <source>
        <dbReference type="ARBA" id="ARBA00009253"/>
    </source>
</evidence>
<evidence type="ECO:0000256" key="1">
    <source>
        <dbReference type="ARBA" id="ARBA00004123"/>
    </source>
</evidence>
<dbReference type="GO" id="GO:0140673">
    <property type="term" value="P:transcription elongation-coupled chromatin remodeling"/>
    <property type="evidence" value="ECO:0007669"/>
    <property type="project" value="InterPro"/>
</dbReference>
<dbReference type="Pfam" id="PF14639">
    <property type="entry name" value="YqgF"/>
    <property type="match status" value="1"/>
</dbReference>
<dbReference type="GO" id="GO:0034728">
    <property type="term" value="P:nucleosome organization"/>
    <property type="evidence" value="ECO:0007669"/>
    <property type="project" value="TreeGrafter"/>
</dbReference>